<dbReference type="InterPro" id="IPR018062">
    <property type="entry name" value="HTH_AraC-typ_CS"/>
</dbReference>
<dbReference type="InterPro" id="IPR009057">
    <property type="entry name" value="Homeodomain-like_sf"/>
</dbReference>
<dbReference type="EMBL" id="BAABGY010000014">
    <property type="protein sequence ID" value="GAA4340879.1"/>
    <property type="molecule type" value="Genomic_DNA"/>
</dbReference>
<proteinExistence type="predicted"/>
<dbReference type="SUPFAM" id="SSF46689">
    <property type="entry name" value="Homeodomain-like"/>
    <property type="match status" value="1"/>
</dbReference>
<dbReference type="Proteomes" id="UP001501725">
    <property type="component" value="Unassembled WGS sequence"/>
</dbReference>
<dbReference type="InterPro" id="IPR020449">
    <property type="entry name" value="Tscrpt_reg_AraC-type_HTH"/>
</dbReference>
<dbReference type="PROSITE" id="PS01124">
    <property type="entry name" value="HTH_ARAC_FAMILY_2"/>
    <property type="match status" value="1"/>
</dbReference>
<dbReference type="Pfam" id="PF12833">
    <property type="entry name" value="HTH_18"/>
    <property type="match status" value="1"/>
</dbReference>
<feature type="compositionally biased region" description="Basic and acidic residues" evidence="4">
    <location>
        <begin position="147"/>
        <end position="162"/>
    </location>
</feature>
<organism evidence="6 7">
    <name type="scientific">Flaviaesturariibacter amylovorans</name>
    <dbReference type="NCBI Taxonomy" id="1084520"/>
    <lineage>
        <taxon>Bacteria</taxon>
        <taxon>Pseudomonadati</taxon>
        <taxon>Bacteroidota</taxon>
        <taxon>Chitinophagia</taxon>
        <taxon>Chitinophagales</taxon>
        <taxon>Chitinophagaceae</taxon>
        <taxon>Flaviaestuariibacter</taxon>
    </lineage>
</organism>
<name>A0ABP8HL61_9BACT</name>
<keyword evidence="3" id="KW-0804">Transcription</keyword>
<evidence type="ECO:0000256" key="2">
    <source>
        <dbReference type="ARBA" id="ARBA00023125"/>
    </source>
</evidence>
<evidence type="ECO:0000256" key="1">
    <source>
        <dbReference type="ARBA" id="ARBA00023015"/>
    </source>
</evidence>
<dbReference type="PANTHER" id="PTHR43280">
    <property type="entry name" value="ARAC-FAMILY TRANSCRIPTIONAL REGULATOR"/>
    <property type="match status" value="1"/>
</dbReference>
<dbReference type="PROSITE" id="PS00041">
    <property type="entry name" value="HTH_ARAC_FAMILY_1"/>
    <property type="match status" value="1"/>
</dbReference>
<evidence type="ECO:0000313" key="6">
    <source>
        <dbReference type="EMBL" id="GAA4340879.1"/>
    </source>
</evidence>
<feature type="domain" description="HTH araC/xylS-type" evidence="5">
    <location>
        <begin position="46"/>
        <end position="150"/>
    </location>
</feature>
<accession>A0ABP8HL61</accession>
<gene>
    <name evidence="6" type="ORF">GCM10023184_38890</name>
</gene>
<dbReference type="InterPro" id="IPR018060">
    <property type="entry name" value="HTH_AraC"/>
</dbReference>
<comment type="caution">
    <text evidence="6">The sequence shown here is derived from an EMBL/GenBank/DDBJ whole genome shotgun (WGS) entry which is preliminary data.</text>
</comment>
<evidence type="ECO:0000259" key="5">
    <source>
        <dbReference type="PROSITE" id="PS01124"/>
    </source>
</evidence>
<feature type="region of interest" description="Disordered" evidence="4">
    <location>
        <begin position="142"/>
        <end position="162"/>
    </location>
</feature>
<evidence type="ECO:0000256" key="4">
    <source>
        <dbReference type="SAM" id="MobiDB-lite"/>
    </source>
</evidence>
<evidence type="ECO:0000313" key="7">
    <source>
        <dbReference type="Proteomes" id="UP001501725"/>
    </source>
</evidence>
<dbReference type="PRINTS" id="PR00032">
    <property type="entry name" value="HTHARAC"/>
</dbReference>
<evidence type="ECO:0000256" key="3">
    <source>
        <dbReference type="ARBA" id="ARBA00023163"/>
    </source>
</evidence>
<sequence>MQASAVRLGEVDLAIAPQPETLQRFSEALAQVGFELLDDQKKQLIDRLKTLLLEKVQSGSIEEHFSMSKYLTAAVHKDYSNLSRLFSEVEGVTLEQYFILQKIEKAKEWLIYGEHTLSEIAWRLGYSSTQHLSSQFKKVTGMTPSQFKDRGTSLRRSLDDVV</sequence>
<keyword evidence="2" id="KW-0238">DNA-binding</keyword>
<dbReference type="PANTHER" id="PTHR43280:SF2">
    <property type="entry name" value="HTH-TYPE TRANSCRIPTIONAL REGULATOR EXSA"/>
    <property type="match status" value="1"/>
</dbReference>
<dbReference type="SMART" id="SM00342">
    <property type="entry name" value="HTH_ARAC"/>
    <property type="match status" value="1"/>
</dbReference>
<protein>
    <recommendedName>
        <fullName evidence="5">HTH araC/xylS-type domain-containing protein</fullName>
    </recommendedName>
</protein>
<reference evidence="7" key="1">
    <citation type="journal article" date="2019" name="Int. J. Syst. Evol. Microbiol.">
        <title>The Global Catalogue of Microorganisms (GCM) 10K type strain sequencing project: providing services to taxonomists for standard genome sequencing and annotation.</title>
        <authorList>
            <consortium name="The Broad Institute Genomics Platform"/>
            <consortium name="The Broad Institute Genome Sequencing Center for Infectious Disease"/>
            <person name="Wu L."/>
            <person name="Ma J."/>
        </authorList>
    </citation>
    <scope>NUCLEOTIDE SEQUENCE [LARGE SCALE GENOMIC DNA]</scope>
    <source>
        <strain evidence="7">JCM 17919</strain>
    </source>
</reference>
<keyword evidence="1" id="KW-0805">Transcription regulation</keyword>
<dbReference type="Gene3D" id="1.10.10.60">
    <property type="entry name" value="Homeodomain-like"/>
    <property type="match status" value="1"/>
</dbReference>
<keyword evidence="7" id="KW-1185">Reference proteome</keyword>